<dbReference type="AlphaFoldDB" id="A0A345YMS2"/>
<dbReference type="Proteomes" id="UP000254236">
    <property type="component" value="Chromosome"/>
</dbReference>
<dbReference type="GO" id="GO:0016620">
    <property type="term" value="F:oxidoreductase activity, acting on the aldehyde or oxo group of donors, NAD or NADP as acceptor"/>
    <property type="evidence" value="ECO:0007669"/>
    <property type="project" value="InterPro"/>
</dbReference>
<evidence type="ECO:0000313" key="3">
    <source>
        <dbReference type="EMBL" id="AXK45224.1"/>
    </source>
</evidence>
<evidence type="ECO:0000313" key="4">
    <source>
        <dbReference type="EMBL" id="RRR22022.1"/>
    </source>
</evidence>
<sequence length="533" mass="55187">MTPSTAPAGCSILAGQSVEGRAGSLRAEDPATGEALEPAWSLLEPSQLRRATAAAEEAFDSFRAVEPERRAALLECIARHLEQVGEALVDRARAETGLPEARLVGERARTSAQLRLFAQVVRAGEHHDVHIDPALPERTPLPRADIRRRTVPVGPVAVFGASNFPLAFSVAGGDTASALAAGCPVVVKAHDAHPGTSEIVGRAITEAVQETGMHPGVFSLVYGESPAIGQALVADPAIRAVGFTGSRRGGLALMAVAAARPVPIPVFAEMSSINPVLLLEGALRGDHTELVAGCLASVTGSAGQLCTAPGLLCVPAGPDGDRFVEALSAAIAGSRGQTMLTRGIAEARERGLARLASRDGVTVLARGQEGETANAPAPVLLAAAAERLQEDEVLQSEIFGAVCLVVRHDSAAELAAVMEGLEGQLTATLHLAESDHAEAAALLPVLERRAGRIVVGGWPTGVEVGHAMVHGGPFPATSDGRSTSVGTHAIARFLRPVAYQGLPEALLPAPVQEENPWSLPRRIDGRHEGPGTR</sequence>
<evidence type="ECO:0000313" key="5">
    <source>
        <dbReference type="Proteomes" id="UP000254236"/>
    </source>
</evidence>
<dbReference type="InterPro" id="IPR016163">
    <property type="entry name" value="Ald_DH_C"/>
</dbReference>
<reference evidence="3 5" key="1">
    <citation type="submission" date="2018-07" db="EMBL/GenBank/DDBJ databases">
        <title>Brachybacterium saurashtrense DSM 23186 genome sequence.</title>
        <authorList>
            <person name="Guo L."/>
        </authorList>
    </citation>
    <scope>NUCLEOTIDE SEQUENCE [LARGE SCALE GENOMIC DNA]</scope>
    <source>
        <strain evidence="3 5">DSM 23186</strain>
    </source>
</reference>
<evidence type="ECO:0000313" key="6">
    <source>
        <dbReference type="Proteomes" id="UP000282185"/>
    </source>
</evidence>
<reference evidence="4 6" key="2">
    <citation type="submission" date="2018-08" db="EMBL/GenBank/DDBJ databases">
        <title>Brachybacterium saurashtrense DSM 23186.</title>
        <authorList>
            <person name="Li Y."/>
        </authorList>
    </citation>
    <scope>NUCLEOTIDE SEQUENCE [LARGE SCALE GENOMIC DNA]</scope>
    <source>
        <strain evidence="4 6">DSM 23186</strain>
    </source>
</reference>
<organism evidence="4 6">
    <name type="scientific">Brachybacterium saurashtrense</name>
    <dbReference type="NCBI Taxonomy" id="556288"/>
    <lineage>
        <taxon>Bacteria</taxon>
        <taxon>Bacillati</taxon>
        <taxon>Actinomycetota</taxon>
        <taxon>Actinomycetes</taxon>
        <taxon>Micrococcales</taxon>
        <taxon>Dermabacteraceae</taxon>
        <taxon>Brachybacterium</taxon>
    </lineage>
</organism>
<dbReference type="CDD" id="cd07129">
    <property type="entry name" value="ALDH_KGSADH"/>
    <property type="match status" value="1"/>
</dbReference>
<dbReference type="EMBL" id="QSWH01000005">
    <property type="protein sequence ID" value="RRR22022.1"/>
    <property type="molecule type" value="Genomic_DNA"/>
</dbReference>
<dbReference type="Gene3D" id="3.40.309.10">
    <property type="entry name" value="Aldehyde Dehydrogenase, Chain A, domain 2"/>
    <property type="match status" value="1"/>
</dbReference>
<dbReference type="OrthoDB" id="9770537at2"/>
<dbReference type="PANTHER" id="PTHR43353:SF3">
    <property type="entry name" value="ALDEHYDE DEHYDROGENASE-RELATED"/>
    <property type="match status" value="1"/>
</dbReference>
<name>A0A345YMS2_9MICO</name>
<keyword evidence="1" id="KW-0560">Oxidoreductase</keyword>
<accession>A0A345YMS2</accession>
<dbReference type="EMBL" id="CP031356">
    <property type="protein sequence ID" value="AXK45224.1"/>
    <property type="molecule type" value="Genomic_DNA"/>
</dbReference>
<dbReference type="InterPro" id="IPR015590">
    <property type="entry name" value="Aldehyde_DH_dom"/>
</dbReference>
<dbReference type="InterPro" id="IPR044151">
    <property type="entry name" value="ALDH_KGSADH"/>
</dbReference>
<dbReference type="KEGG" id="bsau:DWV08_06055"/>
<dbReference type="SUPFAM" id="SSF53720">
    <property type="entry name" value="ALDH-like"/>
    <property type="match status" value="1"/>
</dbReference>
<dbReference type="Gene3D" id="3.40.605.10">
    <property type="entry name" value="Aldehyde Dehydrogenase, Chain A, domain 1"/>
    <property type="match status" value="1"/>
</dbReference>
<evidence type="ECO:0000259" key="2">
    <source>
        <dbReference type="Pfam" id="PF00171"/>
    </source>
</evidence>
<protein>
    <submittedName>
        <fullName evidence="4">Aldehyde dehydrogenase (NADP(+))</fullName>
    </submittedName>
</protein>
<dbReference type="InterPro" id="IPR016162">
    <property type="entry name" value="Ald_DH_N"/>
</dbReference>
<dbReference type="InterPro" id="IPR050740">
    <property type="entry name" value="Aldehyde_DH_Superfamily"/>
</dbReference>
<feature type="domain" description="Aldehyde dehydrogenase" evidence="2">
    <location>
        <begin position="24"/>
        <end position="462"/>
    </location>
</feature>
<evidence type="ECO:0000256" key="1">
    <source>
        <dbReference type="ARBA" id="ARBA00023002"/>
    </source>
</evidence>
<keyword evidence="5" id="KW-1185">Reference proteome</keyword>
<dbReference type="Proteomes" id="UP000282185">
    <property type="component" value="Unassembled WGS sequence"/>
</dbReference>
<proteinExistence type="predicted"/>
<dbReference type="Pfam" id="PF00171">
    <property type="entry name" value="Aldedh"/>
    <property type="match status" value="1"/>
</dbReference>
<dbReference type="PANTHER" id="PTHR43353">
    <property type="entry name" value="SUCCINATE-SEMIALDEHYDE DEHYDROGENASE, MITOCHONDRIAL"/>
    <property type="match status" value="1"/>
</dbReference>
<dbReference type="RefSeq" id="WP_115412976.1">
    <property type="nucleotide sequence ID" value="NZ_CP031356.1"/>
</dbReference>
<gene>
    <name evidence="3" type="ORF">DWV08_06055</name>
    <name evidence="4" type="ORF">DXU92_12020</name>
</gene>
<dbReference type="InterPro" id="IPR016161">
    <property type="entry name" value="Ald_DH/histidinol_DH"/>
</dbReference>